<evidence type="ECO:0000256" key="1">
    <source>
        <dbReference type="ARBA" id="ARBA00004651"/>
    </source>
</evidence>
<comment type="similarity">
    <text evidence="7">Belongs to the binding-protein-dependent transport system permease family.</text>
</comment>
<gene>
    <name evidence="10" type="ORF">L1F31_15650</name>
</gene>
<dbReference type="Gene3D" id="1.10.3720.10">
    <property type="entry name" value="MetI-like"/>
    <property type="match status" value="1"/>
</dbReference>
<dbReference type="Pfam" id="PF00528">
    <property type="entry name" value="BPD_transp_1"/>
    <property type="match status" value="1"/>
</dbReference>
<dbReference type="SUPFAM" id="SSF161098">
    <property type="entry name" value="MetI-like"/>
    <property type="match status" value="1"/>
</dbReference>
<keyword evidence="3" id="KW-1003">Cell membrane</keyword>
<keyword evidence="5 7" id="KW-1133">Transmembrane helix</keyword>
<evidence type="ECO:0000313" key="11">
    <source>
        <dbReference type="Proteomes" id="UP001064879"/>
    </source>
</evidence>
<proteinExistence type="inferred from homology"/>
<evidence type="ECO:0000256" key="3">
    <source>
        <dbReference type="ARBA" id="ARBA00022475"/>
    </source>
</evidence>
<keyword evidence="6 7" id="KW-0472">Membrane</keyword>
<evidence type="ECO:0000256" key="2">
    <source>
        <dbReference type="ARBA" id="ARBA00022448"/>
    </source>
</evidence>
<feature type="domain" description="ABC transmembrane type-1" evidence="9">
    <location>
        <begin position="122"/>
        <end position="313"/>
    </location>
</feature>
<evidence type="ECO:0000256" key="7">
    <source>
        <dbReference type="RuleBase" id="RU363032"/>
    </source>
</evidence>
<dbReference type="InterPro" id="IPR035906">
    <property type="entry name" value="MetI-like_sf"/>
</dbReference>
<sequence length="327" mass="35102">MSTNTPAEAAPGPSSNEPDPRGTDSRASSPVIDGAKLVRERRLNNWKKNWALFRSDVPALIGAVVLIFFIVIAVAAPIIAPASMLDVTKQLDVPRYAPPSLDHPLGTDDLGREMWVRILWGARVSILVGVAATVMSMVIGTIMGLAAGHFTGLFGGIIMRIVDFFIVLPSLLLAIVLSSVLERGVFTIVVAIGLTSWASTARIVRSQTLSVESRLYIERARILGAGHRHILFRHLLPAVMPLVLANTTLTVGGAIIAESTLSFLGLGDTSKESWGTILKNSMDVSAATSGYWWYVLTPGIAILLVVLAFTMVGRAFEAIINPALRSR</sequence>
<dbReference type="InterPro" id="IPR000515">
    <property type="entry name" value="MetI-like"/>
</dbReference>
<keyword evidence="4 7" id="KW-0812">Transmembrane</keyword>
<dbReference type="InterPro" id="IPR025966">
    <property type="entry name" value="OppC_N"/>
</dbReference>
<dbReference type="EMBL" id="CP093443">
    <property type="protein sequence ID" value="UVI35538.1"/>
    <property type="molecule type" value="Genomic_DNA"/>
</dbReference>
<dbReference type="Proteomes" id="UP001064879">
    <property type="component" value="Chromosome"/>
</dbReference>
<evidence type="ECO:0000256" key="5">
    <source>
        <dbReference type="ARBA" id="ARBA00022989"/>
    </source>
</evidence>
<feature type="transmembrane region" description="Helical" evidence="7">
    <location>
        <begin position="291"/>
        <end position="312"/>
    </location>
</feature>
<evidence type="ECO:0000259" key="9">
    <source>
        <dbReference type="PROSITE" id="PS50928"/>
    </source>
</evidence>
<dbReference type="PANTHER" id="PTHR43386:SF1">
    <property type="entry name" value="D,D-DIPEPTIDE TRANSPORT SYSTEM PERMEASE PROTEIN DDPC-RELATED"/>
    <property type="match status" value="1"/>
</dbReference>
<organism evidence="10 11">
    <name type="scientific">Brevibacterium spongiae</name>
    <dbReference type="NCBI Taxonomy" id="2909672"/>
    <lineage>
        <taxon>Bacteria</taxon>
        <taxon>Bacillati</taxon>
        <taxon>Actinomycetota</taxon>
        <taxon>Actinomycetes</taxon>
        <taxon>Micrococcales</taxon>
        <taxon>Brevibacteriaceae</taxon>
        <taxon>Brevibacterium</taxon>
    </lineage>
</organism>
<dbReference type="InterPro" id="IPR050366">
    <property type="entry name" value="BP-dependent_transpt_permease"/>
</dbReference>
<feature type="transmembrane region" description="Helical" evidence="7">
    <location>
        <begin position="157"/>
        <end position="178"/>
    </location>
</feature>
<keyword evidence="11" id="KW-1185">Reference proteome</keyword>
<comment type="subcellular location">
    <subcellularLocation>
        <location evidence="1 7">Cell membrane</location>
        <topology evidence="1 7">Multi-pass membrane protein</topology>
    </subcellularLocation>
</comment>
<dbReference type="PANTHER" id="PTHR43386">
    <property type="entry name" value="OLIGOPEPTIDE TRANSPORT SYSTEM PERMEASE PROTEIN APPC"/>
    <property type="match status" value="1"/>
</dbReference>
<feature type="transmembrane region" description="Helical" evidence="7">
    <location>
        <begin position="235"/>
        <end position="257"/>
    </location>
</feature>
<feature type="transmembrane region" description="Helical" evidence="7">
    <location>
        <begin position="124"/>
        <end position="145"/>
    </location>
</feature>
<name>A0ABY5SQU6_9MICO</name>
<accession>A0ABY5SQU6</accession>
<evidence type="ECO:0000256" key="6">
    <source>
        <dbReference type="ARBA" id="ARBA00023136"/>
    </source>
</evidence>
<dbReference type="PROSITE" id="PS50928">
    <property type="entry name" value="ABC_TM1"/>
    <property type="match status" value="1"/>
</dbReference>
<feature type="region of interest" description="Disordered" evidence="8">
    <location>
        <begin position="1"/>
        <end position="31"/>
    </location>
</feature>
<reference evidence="10" key="1">
    <citation type="submission" date="2022-03" db="EMBL/GenBank/DDBJ databases">
        <title>Brevibacterium spongiae sp. nov., isolated from marine sponge.</title>
        <authorList>
            <person name="Li Z."/>
            <person name="Zhang M."/>
        </authorList>
    </citation>
    <scope>NUCLEOTIDE SEQUENCE</scope>
    <source>
        <strain evidence="10">WHS-Z9</strain>
    </source>
</reference>
<evidence type="ECO:0000256" key="4">
    <source>
        <dbReference type="ARBA" id="ARBA00022692"/>
    </source>
</evidence>
<evidence type="ECO:0000256" key="8">
    <source>
        <dbReference type="SAM" id="MobiDB-lite"/>
    </source>
</evidence>
<protein>
    <submittedName>
        <fullName evidence="10">ABC transporter permease</fullName>
    </submittedName>
</protein>
<dbReference type="CDD" id="cd06261">
    <property type="entry name" value="TM_PBP2"/>
    <property type="match status" value="1"/>
</dbReference>
<dbReference type="Pfam" id="PF12911">
    <property type="entry name" value="OppC_N"/>
    <property type="match status" value="1"/>
</dbReference>
<evidence type="ECO:0000313" key="10">
    <source>
        <dbReference type="EMBL" id="UVI35538.1"/>
    </source>
</evidence>
<dbReference type="RefSeq" id="WP_265418163.1">
    <property type="nucleotide sequence ID" value="NZ_CP093443.1"/>
</dbReference>
<keyword evidence="2 7" id="KW-0813">Transport</keyword>
<feature type="transmembrane region" description="Helical" evidence="7">
    <location>
        <begin position="57"/>
        <end position="80"/>
    </location>
</feature>